<gene>
    <name evidence="3" type="ORF">GcM3_199045</name>
</gene>
<feature type="region of interest" description="Disordered" evidence="1">
    <location>
        <begin position="72"/>
        <end position="111"/>
    </location>
</feature>
<dbReference type="AlphaFoldDB" id="A0A420HEV2"/>
<evidence type="ECO:0000256" key="2">
    <source>
        <dbReference type="SAM" id="SignalP"/>
    </source>
</evidence>
<reference evidence="3 4" key="1">
    <citation type="journal article" date="2018" name="BMC Genomics">
        <title>Comparative genome analyses reveal sequence features reflecting distinct modes of host-adaptation between dicot and monocot powdery mildew.</title>
        <authorList>
            <person name="Wu Y."/>
            <person name="Ma X."/>
            <person name="Pan Z."/>
            <person name="Kale S.D."/>
            <person name="Song Y."/>
            <person name="King H."/>
            <person name="Zhang Q."/>
            <person name="Presley C."/>
            <person name="Deng X."/>
            <person name="Wei C.I."/>
            <person name="Xiao S."/>
        </authorList>
    </citation>
    <scope>NUCLEOTIDE SEQUENCE [LARGE SCALE GENOMIC DNA]</scope>
    <source>
        <strain evidence="3">UMSG3</strain>
    </source>
</reference>
<sequence>MRISLFTVFGLCVAAAAYPEFVRRDDQPETNTTMSGPSSYTTTMSSMTMTSSGTAVGTGVETATAITSGVFSNSTSSSTGYASSPTSMAHKSSTTSMSETKTSSAGAAPTGVWENNNVKGAMAGAIGVLGLALAL</sequence>
<organism evidence="3 4">
    <name type="scientific">Golovinomyces cichoracearum</name>
    <dbReference type="NCBI Taxonomy" id="62708"/>
    <lineage>
        <taxon>Eukaryota</taxon>
        <taxon>Fungi</taxon>
        <taxon>Dikarya</taxon>
        <taxon>Ascomycota</taxon>
        <taxon>Pezizomycotina</taxon>
        <taxon>Leotiomycetes</taxon>
        <taxon>Erysiphales</taxon>
        <taxon>Erysiphaceae</taxon>
        <taxon>Golovinomyces</taxon>
    </lineage>
</organism>
<feature type="compositionally biased region" description="Low complexity" evidence="1">
    <location>
        <begin position="72"/>
        <end position="104"/>
    </location>
</feature>
<accession>A0A420HEV2</accession>
<dbReference type="EMBL" id="MCBQ01019975">
    <property type="protein sequence ID" value="RKF55925.1"/>
    <property type="molecule type" value="Genomic_DNA"/>
</dbReference>
<keyword evidence="4" id="KW-1185">Reference proteome</keyword>
<keyword evidence="2" id="KW-0732">Signal</keyword>
<evidence type="ECO:0000313" key="4">
    <source>
        <dbReference type="Proteomes" id="UP000283383"/>
    </source>
</evidence>
<feature type="chain" id="PRO_5019322276" evidence="2">
    <location>
        <begin position="18"/>
        <end position="135"/>
    </location>
</feature>
<evidence type="ECO:0000313" key="3">
    <source>
        <dbReference type="EMBL" id="RKF55925.1"/>
    </source>
</evidence>
<evidence type="ECO:0000256" key="1">
    <source>
        <dbReference type="SAM" id="MobiDB-lite"/>
    </source>
</evidence>
<proteinExistence type="predicted"/>
<protein>
    <submittedName>
        <fullName evidence="3">CSEP0040 putative effector protein</fullName>
    </submittedName>
</protein>
<comment type="caution">
    <text evidence="3">The sequence shown here is derived from an EMBL/GenBank/DDBJ whole genome shotgun (WGS) entry which is preliminary data.</text>
</comment>
<feature type="signal peptide" evidence="2">
    <location>
        <begin position="1"/>
        <end position="17"/>
    </location>
</feature>
<name>A0A420HEV2_9PEZI</name>
<dbReference type="Proteomes" id="UP000283383">
    <property type="component" value="Unassembled WGS sequence"/>
</dbReference>